<evidence type="ECO:0000313" key="1">
    <source>
        <dbReference type="EMBL" id="QJC97161.1"/>
    </source>
</evidence>
<dbReference type="RefSeq" id="WP_168748435.1">
    <property type="nucleotide sequence ID" value="NZ_CP051464.1"/>
</dbReference>
<organism evidence="1 2">
    <name type="scientific">Bacillus mojavensis</name>
    <dbReference type="NCBI Taxonomy" id="72360"/>
    <lineage>
        <taxon>Bacteria</taxon>
        <taxon>Bacillati</taxon>
        <taxon>Bacillota</taxon>
        <taxon>Bacilli</taxon>
        <taxon>Bacillales</taxon>
        <taxon>Bacillaceae</taxon>
        <taxon>Bacillus</taxon>
    </lineage>
</organism>
<sequence>MMGSATDAQLRQMLRIHREGLAEDDYAINRHERQLIELRIERDRRLANIAALEEEIERRKGSVR</sequence>
<evidence type="ECO:0000313" key="2">
    <source>
        <dbReference type="Proteomes" id="UP000501048"/>
    </source>
</evidence>
<dbReference type="GeneID" id="76983442"/>
<keyword evidence="2" id="KW-1185">Reference proteome</keyword>
<accession>A0ABX6LZ42</accession>
<gene>
    <name evidence="1" type="ORF">HC660_26870</name>
</gene>
<reference evidence="1 2" key="1">
    <citation type="submission" date="2020-04" db="EMBL/GenBank/DDBJ databases">
        <title>Plant growth promoting and environmental Bacillus: genomic and epigenetic comparison.</title>
        <authorList>
            <person name="Reva O.N."/>
            <person name="Lutz S."/>
            <person name="Ahrens C.H."/>
        </authorList>
    </citation>
    <scope>NUCLEOTIDE SEQUENCE [LARGE SCALE GENOMIC DNA]</scope>
    <source>
        <strain evidence="1 2">UCMB5075</strain>
    </source>
</reference>
<proteinExistence type="predicted"/>
<name>A0ABX6LZ42_BACMO</name>
<protein>
    <submittedName>
        <fullName evidence="1">Uncharacterized protein</fullName>
    </submittedName>
</protein>
<dbReference type="EMBL" id="CP051464">
    <property type="protein sequence ID" value="QJC97161.1"/>
    <property type="molecule type" value="Genomic_DNA"/>
</dbReference>
<dbReference type="Proteomes" id="UP000501048">
    <property type="component" value="Chromosome"/>
</dbReference>